<dbReference type="EMBL" id="JBKBDE010000014">
    <property type="protein sequence ID" value="MFN6554735.1"/>
    <property type="molecule type" value="Genomic_DNA"/>
</dbReference>
<evidence type="ECO:0000313" key="2">
    <source>
        <dbReference type="Proteomes" id="UP001635817"/>
    </source>
</evidence>
<evidence type="ECO:0000313" key="1">
    <source>
        <dbReference type="EMBL" id="MFN6554735.1"/>
    </source>
</evidence>
<dbReference type="InterPro" id="IPR048000">
    <property type="entry name" value="TnsA-like"/>
</dbReference>
<accession>A0ABW9M3S5</accession>
<keyword evidence="2" id="KW-1185">Reference proteome</keyword>
<dbReference type="GeneID" id="98799123"/>
<proteinExistence type="predicted"/>
<reference evidence="1 2" key="1">
    <citation type="submission" date="2024-12" db="EMBL/GenBank/DDBJ databases">
        <title>The coexistence of Mycolicibacterium septicum and Mycolicibacterium nivoides in clinical samples.</title>
        <authorList>
            <person name="Wang C."/>
            <person name="Feng Y."/>
            <person name="Zong Z."/>
        </authorList>
    </citation>
    <scope>NUCLEOTIDE SEQUENCE [LARGE SCALE GENOMIC DNA]</scope>
    <source>
        <strain evidence="1 2">120310</strain>
    </source>
</reference>
<name>A0ABW9M3S5_9MYCO</name>
<dbReference type="RefSeq" id="WP_080989697.1">
    <property type="nucleotide sequence ID" value="NZ_JBKBDE010000014.1"/>
</dbReference>
<dbReference type="NCBIfam" id="NF033179">
    <property type="entry name" value="TnsA_like_Actin"/>
    <property type="match status" value="1"/>
</dbReference>
<comment type="caution">
    <text evidence="1">The sequence shown here is derived from an EMBL/GenBank/DDBJ whole genome shotgun (WGS) entry which is preliminary data.</text>
</comment>
<protein>
    <submittedName>
        <fullName evidence="1">TnsA-like heteromeric transposase endonuclease subunit</fullName>
    </submittedName>
</protein>
<dbReference type="Proteomes" id="UP001635817">
    <property type="component" value="Unassembled WGS sequence"/>
</dbReference>
<organism evidence="1 2">
    <name type="scientific">Mycolicibacterium septicum</name>
    <dbReference type="NCBI Taxonomy" id="98668"/>
    <lineage>
        <taxon>Bacteria</taxon>
        <taxon>Bacillati</taxon>
        <taxon>Actinomycetota</taxon>
        <taxon>Actinomycetes</taxon>
        <taxon>Mycobacteriales</taxon>
        <taxon>Mycobacteriaceae</taxon>
        <taxon>Mycolicibacterium</taxon>
    </lineage>
</organism>
<sequence>MAISPCPGTDVNPSATIVRPSVLRESCADPPVKAVAITGQPAGRAPLPVNDAPYTKILYDDPETGRRTRSRIVAELGGIRFESCVPIRTFPAYRGRRSRQGRYWFSRSQSHVRFESRFEMTALMVLDFVGHATAVSSNPFWLLWPTGTTPVRHAPDFFVRRRDESVLIVDVKPAQRMTDKDRVQHDWTRAVCGELGWDYQEFTELNVVLERNLRLLSGYRHPRFAPPDDSGALIAAQARAAGENGVRLPELIDAAALCTGLTADQVIAAVYHMLWNAQLHVDLNHPLTWNATVRP</sequence>
<gene>
    <name evidence="1" type="ORF">ACK4CP_30395</name>
</gene>